<gene>
    <name evidence="2" type="ORF">SD10_03790</name>
</gene>
<sequence length="166" mass="19201">MQNSRRKRELTRLLDTFADVVQRLVETPSGQRFITTGFLYLSYTTNLTKIELFGIFSRISTKTNSSTMTVAEELIQEGRELERRQNKTVAEELIQEGRELERRQHKTIAEELIQQGRELERRQNEIKFITAMLKLNHDAAAIASATELPLDEVKAIIDEINRPNTP</sequence>
<dbReference type="OrthoDB" id="932587at2"/>
<proteinExistence type="predicted"/>
<evidence type="ECO:0000313" key="2">
    <source>
        <dbReference type="EMBL" id="AKD54160.1"/>
    </source>
</evidence>
<accession>A0A0E3ZSK1</accession>
<organism evidence="2 3">
    <name type="scientific">Spirosoma radiotolerans</name>
    <dbReference type="NCBI Taxonomy" id="1379870"/>
    <lineage>
        <taxon>Bacteria</taxon>
        <taxon>Pseudomonadati</taxon>
        <taxon>Bacteroidota</taxon>
        <taxon>Cytophagia</taxon>
        <taxon>Cytophagales</taxon>
        <taxon>Cytophagaceae</taxon>
        <taxon>Spirosoma</taxon>
    </lineage>
</organism>
<dbReference type="AlphaFoldDB" id="A0A0E3ZSK1"/>
<protein>
    <submittedName>
        <fullName evidence="2">Uncharacterized protein</fullName>
    </submittedName>
</protein>
<dbReference type="RefSeq" id="WP_046375757.1">
    <property type="nucleotide sequence ID" value="NZ_CP010429.1"/>
</dbReference>
<dbReference type="Proteomes" id="UP000033054">
    <property type="component" value="Chromosome"/>
</dbReference>
<keyword evidence="1" id="KW-0175">Coiled coil</keyword>
<feature type="coiled-coil region" evidence="1">
    <location>
        <begin position="71"/>
        <end position="122"/>
    </location>
</feature>
<dbReference type="HOGENOM" id="CLU_1601671_0_0_10"/>
<keyword evidence="3" id="KW-1185">Reference proteome</keyword>
<dbReference type="EMBL" id="CP010429">
    <property type="protein sequence ID" value="AKD54160.1"/>
    <property type="molecule type" value="Genomic_DNA"/>
</dbReference>
<name>A0A0E3ZSK1_9BACT</name>
<evidence type="ECO:0000256" key="1">
    <source>
        <dbReference type="SAM" id="Coils"/>
    </source>
</evidence>
<reference evidence="2 3" key="1">
    <citation type="journal article" date="2014" name="Curr. Microbiol.">
        <title>Spirosoma radiotolerans sp. nov., a gamma-radiation-resistant bacterium isolated from gamma ray-irradiated soil.</title>
        <authorList>
            <person name="Lee J.J."/>
            <person name="Srinivasan S."/>
            <person name="Lim S."/>
            <person name="Joe M."/>
            <person name="Im S."/>
            <person name="Bae S.I."/>
            <person name="Park K.R."/>
            <person name="Han J.H."/>
            <person name="Park S.H."/>
            <person name="Joo B.M."/>
            <person name="Park S.J."/>
            <person name="Kim M.K."/>
        </authorList>
    </citation>
    <scope>NUCLEOTIDE SEQUENCE [LARGE SCALE GENOMIC DNA]</scope>
    <source>
        <strain evidence="2 3">DG5A</strain>
    </source>
</reference>
<dbReference type="PATRIC" id="fig|1379870.5.peg.825"/>
<evidence type="ECO:0000313" key="3">
    <source>
        <dbReference type="Proteomes" id="UP000033054"/>
    </source>
</evidence>
<dbReference type="KEGG" id="srd:SD10_03790"/>